<feature type="transmembrane region" description="Helical" evidence="10">
    <location>
        <begin position="394"/>
        <end position="417"/>
    </location>
</feature>
<dbReference type="GO" id="GO:0015450">
    <property type="term" value="F:protein-transporting ATPase activity"/>
    <property type="evidence" value="ECO:0007669"/>
    <property type="project" value="InterPro"/>
</dbReference>
<keyword evidence="8" id="KW-0811">Translocation</keyword>
<feature type="transmembrane region" description="Helical" evidence="10">
    <location>
        <begin position="95"/>
        <end position="118"/>
    </location>
</feature>
<evidence type="ECO:0000259" key="12">
    <source>
        <dbReference type="Pfam" id="PF03176"/>
    </source>
</evidence>
<dbReference type="Pfam" id="PF02355">
    <property type="entry name" value="SecD_SecF_C"/>
    <property type="match status" value="1"/>
</dbReference>
<dbReference type="Pfam" id="PF07549">
    <property type="entry name" value="Sec_GG"/>
    <property type="match status" value="1"/>
</dbReference>
<feature type="transmembrane region" description="Helical" evidence="10">
    <location>
        <begin position="53"/>
        <end position="74"/>
    </location>
</feature>
<evidence type="ECO:0000313" key="14">
    <source>
        <dbReference type="Proteomes" id="UP000706333"/>
    </source>
</evidence>
<sequence length="461" mass="47570">LVAGLAGLGLVVVIMVGLYGAWGLVASAILGLNVALTLAALGLIGATLTLPGIAGIILCLGIAVDANVLIFSRIREETARGAGAMKALAQGYDRAWGTILDANVTTLLAMGLLFTLGAGAIRGFAVTMTVGILVSMFTAITLMRIVMEGWARARRLKRLEIPPLLGRVPAPVRRSLLRHGRLALAGAGVLSVVALAALAWPGPQWGIDFTGGVQMKLSAPQPIALAELRAALAGFGDAALQTFGAPTEVLLRLQGDATQATVTALEAAVRAVVPGVAFEQIDLVGPTISGELAWSGALALSAAVLAMLVYIWLRFEWHFAASAIAVLALDVVVTLGVIALAGWEVNLTTVVAVLTLIGYSVNDKVVVFDRVRENLTRVQRVGLAGVVDRSLDQVLARCVFTSGTTLAALIPMAIWGGPAVAGFAWPMIAGVLIATTSSLLVAGPLLVWMARRQGAAAPVAA</sequence>
<evidence type="ECO:0000256" key="6">
    <source>
        <dbReference type="ARBA" id="ARBA00022927"/>
    </source>
</evidence>
<keyword evidence="9 10" id="KW-0472">Membrane</keyword>
<dbReference type="NCBIfam" id="TIGR00966">
    <property type="entry name" value="transloc_SecF"/>
    <property type="match status" value="1"/>
</dbReference>
<proteinExistence type="inferred from homology"/>
<protein>
    <recommendedName>
        <fullName evidence="2">Protein translocase subunit SecF</fullName>
    </recommendedName>
</protein>
<dbReference type="EMBL" id="NHSD01000074">
    <property type="protein sequence ID" value="MBK5925981.1"/>
    <property type="molecule type" value="Genomic_DNA"/>
</dbReference>
<feature type="transmembrane region" description="Helical" evidence="10">
    <location>
        <begin position="423"/>
        <end position="448"/>
    </location>
</feature>
<dbReference type="InterPro" id="IPR005665">
    <property type="entry name" value="SecF_bac"/>
</dbReference>
<dbReference type="GO" id="GO:0006886">
    <property type="term" value="P:intracellular protein transport"/>
    <property type="evidence" value="ECO:0007669"/>
    <property type="project" value="InterPro"/>
</dbReference>
<dbReference type="PANTHER" id="PTHR30081:SF8">
    <property type="entry name" value="PROTEIN TRANSLOCASE SUBUNIT SECF"/>
    <property type="match status" value="1"/>
</dbReference>
<evidence type="ECO:0000256" key="2">
    <source>
        <dbReference type="ARBA" id="ARBA00015792"/>
    </source>
</evidence>
<feature type="transmembrane region" description="Helical" evidence="10">
    <location>
        <begin position="182"/>
        <end position="200"/>
    </location>
</feature>
<evidence type="ECO:0000259" key="11">
    <source>
        <dbReference type="Pfam" id="PF02355"/>
    </source>
</evidence>
<feature type="transmembrane region" description="Helical" evidence="10">
    <location>
        <begin position="320"/>
        <end position="341"/>
    </location>
</feature>
<dbReference type="Gene3D" id="1.20.1640.10">
    <property type="entry name" value="Multidrug efflux transporter AcrB transmembrane domain"/>
    <property type="match status" value="2"/>
</dbReference>
<feature type="transmembrane region" description="Helical" evidence="10">
    <location>
        <begin position="292"/>
        <end position="313"/>
    </location>
</feature>
<dbReference type="Pfam" id="PF03176">
    <property type="entry name" value="MMPL"/>
    <property type="match status" value="1"/>
</dbReference>
<dbReference type="SUPFAM" id="SSF82866">
    <property type="entry name" value="Multidrug efflux transporter AcrB transmembrane domain"/>
    <property type="match status" value="2"/>
</dbReference>
<dbReference type="RefSeq" id="WP_201155504.1">
    <property type="nucleotide sequence ID" value="NZ_NHSD01000074.1"/>
</dbReference>
<keyword evidence="3" id="KW-0813">Transport</keyword>
<feature type="non-terminal residue" evidence="13">
    <location>
        <position position="1"/>
    </location>
</feature>
<evidence type="ECO:0000256" key="7">
    <source>
        <dbReference type="ARBA" id="ARBA00022989"/>
    </source>
</evidence>
<dbReference type="InterPro" id="IPR022645">
    <property type="entry name" value="SecD/SecF_bac"/>
</dbReference>
<reference evidence="13" key="1">
    <citation type="submission" date="2017-05" db="EMBL/GenBank/DDBJ databases">
        <authorList>
            <person name="Imhoff J.F."/>
            <person name="Rahn T."/>
            <person name="Kuenzel S."/>
            <person name="Neulinger S.C."/>
        </authorList>
    </citation>
    <scope>NUCLEOTIDE SEQUENCE</scope>
    <source>
        <strain evidence="13">LMG 28126</strain>
    </source>
</reference>
<feature type="transmembrane region" description="Helical" evidence="10">
    <location>
        <begin position="347"/>
        <end position="367"/>
    </location>
</feature>
<evidence type="ECO:0000256" key="10">
    <source>
        <dbReference type="SAM" id="Phobius"/>
    </source>
</evidence>
<evidence type="ECO:0000313" key="13">
    <source>
        <dbReference type="EMBL" id="MBK5925981.1"/>
    </source>
</evidence>
<reference evidence="13" key="2">
    <citation type="journal article" date="2020" name="Microorganisms">
        <title>Osmotic Adaptation and Compatible Solute Biosynthesis of Phototrophic Bacteria as Revealed from Genome Analyses.</title>
        <authorList>
            <person name="Imhoff J.F."/>
            <person name="Rahn T."/>
            <person name="Kunzel S."/>
            <person name="Keller A."/>
            <person name="Neulinger S.C."/>
        </authorList>
    </citation>
    <scope>NUCLEOTIDE SEQUENCE</scope>
    <source>
        <strain evidence="13">LMG 28126</strain>
    </source>
</reference>
<dbReference type="AlphaFoldDB" id="A0A934WHL9"/>
<comment type="caution">
    <text evidence="13">The sequence shown here is derived from an EMBL/GenBank/DDBJ whole genome shotgun (WGS) entry which is preliminary data.</text>
</comment>
<comment type="subcellular location">
    <subcellularLocation>
        <location evidence="1">Cell membrane</location>
        <topology evidence="1">Multi-pass membrane protein</topology>
    </subcellularLocation>
</comment>
<name>A0A934WHL9_9RHOB</name>
<keyword evidence="14" id="KW-1185">Reference proteome</keyword>
<dbReference type="PANTHER" id="PTHR30081">
    <property type="entry name" value="PROTEIN-EXPORT MEMBRANE PROTEIN SEC"/>
    <property type="match status" value="1"/>
</dbReference>
<dbReference type="InterPro" id="IPR022813">
    <property type="entry name" value="SecD/SecF_arch_bac"/>
</dbReference>
<dbReference type="InterPro" id="IPR004869">
    <property type="entry name" value="MMPL_dom"/>
</dbReference>
<keyword evidence="5 10" id="KW-0812">Transmembrane</keyword>
<evidence type="ECO:0000256" key="4">
    <source>
        <dbReference type="ARBA" id="ARBA00022475"/>
    </source>
</evidence>
<feature type="domain" description="Membrane transport protein MMPL" evidence="12">
    <location>
        <begin position="3"/>
        <end position="148"/>
    </location>
</feature>
<evidence type="ECO:0000256" key="8">
    <source>
        <dbReference type="ARBA" id="ARBA00023010"/>
    </source>
</evidence>
<feature type="transmembrane region" description="Helical" evidence="10">
    <location>
        <begin position="6"/>
        <end position="22"/>
    </location>
</feature>
<dbReference type="Proteomes" id="UP000706333">
    <property type="component" value="Unassembled WGS sequence"/>
</dbReference>
<organism evidence="13 14">
    <name type="scientific">Rhodobaculum claviforme</name>
    <dbReference type="NCBI Taxonomy" id="1549854"/>
    <lineage>
        <taxon>Bacteria</taxon>
        <taxon>Pseudomonadati</taxon>
        <taxon>Pseudomonadota</taxon>
        <taxon>Alphaproteobacteria</taxon>
        <taxon>Rhodobacterales</taxon>
        <taxon>Paracoccaceae</taxon>
        <taxon>Rhodobaculum</taxon>
    </lineage>
</organism>
<keyword evidence="6" id="KW-0653">Protein transport</keyword>
<evidence type="ECO:0000256" key="9">
    <source>
        <dbReference type="ARBA" id="ARBA00023136"/>
    </source>
</evidence>
<evidence type="ECO:0000256" key="5">
    <source>
        <dbReference type="ARBA" id="ARBA00022692"/>
    </source>
</evidence>
<dbReference type="InterPro" id="IPR048634">
    <property type="entry name" value="SecD_SecF_C"/>
</dbReference>
<dbReference type="HAMAP" id="MF_01464_B">
    <property type="entry name" value="SecF_B"/>
    <property type="match status" value="1"/>
</dbReference>
<dbReference type="PRINTS" id="PR01755">
    <property type="entry name" value="SECFTRNLCASE"/>
</dbReference>
<evidence type="ECO:0000256" key="3">
    <source>
        <dbReference type="ARBA" id="ARBA00022448"/>
    </source>
</evidence>
<evidence type="ECO:0000256" key="1">
    <source>
        <dbReference type="ARBA" id="ARBA00004651"/>
    </source>
</evidence>
<keyword evidence="4" id="KW-1003">Cell membrane</keyword>
<keyword evidence="7 10" id="KW-1133">Transmembrane helix</keyword>
<dbReference type="GO" id="GO:0005886">
    <property type="term" value="C:plasma membrane"/>
    <property type="evidence" value="ECO:0007669"/>
    <property type="project" value="UniProtKB-SubCell"/>
</dbReference>
<feature type="transmembrane region" description="Helical" evidence="10">
    <location>
        <begin position="124"/>
        <end position="147"/>
    </location>
</feature>
<dbReference type="InterPro" id="IPR022646">
    <property type="entry name" value="SecD/SecF_CS"/>
</dbReference>
<accession>A0A934WHL9</accession>
<feature type="domain" description="Protein export membrane protein SecD/SecF C-terminal" evidence="11">
    <location>
        <begin position="266"/>
        <end position="451"/>
    </location>
</feature>
<gene>
    <name evidence="13" type="ORF">CCR87_01185</name>
</gene>